<gene>
    <name evidence="6" type="ORF">HL667_15945</name>
</gene>
<name>A0ABX2CE46_9BRAD</name>
<proteinExistence type="predicted"/>
<comment type="caution">
    <text evidence="6">The sequence shown here is derived from an EMBL/GenBank/DDBJ whole genome shotgun (WGS) entry which is preliminary data.</text>
</comment>
<reference evidence="6" key="1">
    <citation type="submission" date="2020-05" db="EMBL/GenBank/DDBJ databases">
        <title>Nod-independent and nitrogen-fixing Bradyrhizobium aeschynomene sp. nov. isolated from nodules of Aeschynomene indica.</title>
        <authorList>
            <person name="Zhang Z."/>
        </authorList>
    </citation>
    <scope>NUCLEOTIDE SEQUENCE</scope>
    <source>
        <strain evidence="6">83012</strain>
    </source>
</reference>
<evidence type="ECO:0000259" key="5">
    <source>
        <dbReference type="Pfam" id="PF11765"/>
    </source>
</evidence>
<dbReference type="InterPro" id="IPR012332">
    <property type="entry name" value="Autotransporter_pectin_lyase_C"/>
</dbReference>
<dbReference type="RefSeq" id="WP_172111563.1">
    <property type="nucleotide sequence ID" value="NZ_JABFDN010000004.1"/>
</dbReference>
<evidence type="ECO:0000256" key="2">
    <source>
        <dbReference type="ARBA" id="ARBA00023180"/>
    </source>
</evidence>
<dbReference type="EMBL" id="JABFDN010000004">
    <property type="protein sequence ID" value="NPU66496.1"/>
    <property type="molecule type" value="Genomic_DNA"/>
</dbReference>
<dbReference type="SUPFAM" id="SSF51120">
    <property type="entry name" value="beta-Roll"/>
    <property type="match status" value="1"/>
</dbReference>
<dbReference type="InterPro" id="IPR011050">
    <property type="entry name" value="Pectin_lyase_fold/virulence"/>
</dbReference>
<organism evidence="6 7">
    <name type="scientific">Bradyrhizobium aeschynomenes</name>
    <dbReference type="NCBI Taxonomy" id="2734909"/>
    <lineage>
        <taxon>Bacteria</taxon>
        <taxon>Pseudomonadati</taxon>
        <taxon>Pseudomonadota</taxon>
        <taxon>Alphaproteobacteria</taxon>
        <taxon>Hyphomicrobiales</taxon>
        <taxon>Nitrobacteraceae</taxon>
        <taxon>Bradyrhizobium</taxon>
    </lineage>
</organism>
<sequence length="2099" mass="213874">MNYAGKSDAALFSDGLGTSAPAYLKLDAPPAHAPADAIVVPDAHFLFNADFKRSGLDLVLSSDGRELVLPDYFKGEKRAPLASPDGAHLTGDLVNALSGAVQVSQAGGAASAGKVIGHVTKLQGTATVIRNGVSILLHNGDNVEKGDIVQSGSNSTVGITFIDGTVFGLSSNARMVLNEMVYDPNGSNNSSLISLVAGTISFVAGETAKHGDMKVDTPVATMGIRGTAVLVEIDFTVPGQGGLPDAKFQVLVEPDGRTGSYVLYDKTTLQPIAVVNQAGQQIQISNGIVNQSAVPLSPDIQKLINDVFTLKFTDNTNPKSTTHFTDIGVPQALTPVTLANGTSATPIVRVVDDAGPTTGTGQTGEQPLHIPGPPEVRIFDADGRLTAAFGLIERAGQTGNGSDLDIVLSRVSFLDVNGIDRPTVSVSFNAYSYKSAQQTDVTGSLNALQLQDVMATAVKITVTPNPNNKNSGTATLTYSVPDKYFDFLAAGETLTLTYIVRVDNNFAPSNEFTLVPVTITVTGTNDKPEITASVPTIAFEGGTNVPGGPLTSDDPTAGTLTFKDVDLTDTHTVSATLTSAVLEGGGSIPPAPLALFAQALTASILSDSTGSGAGTISWSLGNLPVYVADFIPAGQTVTLTYTVTLTDSQGATSTQTITVTITGTDDPAVVWIATTQAGGSSGTQVHLWSDGANWATGLAPTADDDVIIITDQLHGLTPAFPVTIDEDVLAYAKSVTLNDFGGGAIPELDNHGTLTVSGALTAKVDSLIYNFSAATITVGGSVQILGQSELHNAGAVLLAGGGVFGAYAEIFNTGTIELSGGTLTVQGDVTNVGEDSSGLIQVDLGATLTLDGGSIDGGTILIQGAPVVQNFGTLNEGGDTPTPVNGLLVMKDGAELSNGELSNFGTIEVSGSGNAFSNETITNVGLIDVKAGGELALGNETIIDNAVGAIVTIAESATLTLSHAEMTGGTLTNEAGGTIALTGGAALIGGALDNSGIIAVSGSGNAFDDETITNANAAAITIALGGALSLSGTSIAGGAVTSEGTISVDGDSTIDGSAVAGGVLLVGEIGPLAEMTAVLTVEGGASLTGVDITIGDGSTLEVAADETATLVGVTVDNSGTVQVDDDALLLIENSTITGGNLVNHGTVHVETAAATTFDNVTIDNTDGVIIIDEDGEIPVESTLVLDGNTTLTGGTLEIRSVGTLQIVGNDVTLSDMDVQNFGIFTVDPGATLGLADTKVSSDGTLYIYGTITASGLSGIGGTIFNEGTIEITAGTFEITGDVEGSGLIKVDADATLTVDGHIHQTIDFSSKGSSEIVIDDASFSAKLAGLGTGDKIDLQTIKWSDATTASYDAEKGVLTVVDGEGHSIALTLEGNFSDLHFAGSDDGQGGTLITLKDDDTAPVVADAGRPGAITEAAAQTGASDQHSVTGSVKFTDADLTDRPTASIGAQSVTWLAADQQTDLSGQLTPGQIAALEQALKLSQIGNANNGEIDWTYAIADGTLDFLGAGQTVTVTSTVTIDDHQGHTAMSAVVVTINGTNDLPVVTSEVQYAEIAERTDTSGSDLLDQANGTITFEDADITDAHVLKVTGVATSGNDSGLPADASVLESWLSLGTLTDTGTGGASQAWTFAAKDKAFDYLGVGEHVTLTYTIEIDDGHGGLVEVPVIITVNGAEDAPVITGETNPTVQTVVLSERATVLASTAKTNAEGMPTETFDHVSAGNISDNGRGHGSFYSEALHATFTASGNAGIVHGSSPVSAAPYMADGADKTNYLSIGSHAQETITFDSVKNSFGLYWGSVDSYNSISFYNGNKLVASYTGNDVAPLLANGGQGSLASNGYVEFLGLSPFNKVVLASSQNAFEIDNISAGNVADQPVQLASKMSGTLTVLDKDVGDTLTAAVIDDGVIKYNGLPSLPANAHVQALADAHAITFKSVTSSGGPEVLHWTYHPADVNLDFLNPGDTLTVTYRAEVSDGYGGTATQPLTVTLAGNGASTINGTDQDDNFVNVGGGVTIFGKGGNDTFVFNPHFGSATIGDFDLSRDVVEFDQSLFAKPEALLASAQSANNGHDTVITDAAHDTLTLKGVTLDQFKLHHDGFHLV</sequence>
<dbReference type="SUPFAM" id="SSF51126">
    <property type="entry name" value="Pectin lyase-like"/>
    <property type="match status" value="1"/>
</dbReference>
<dbReference type="NCBIfam" id="TIGR01965">
    <property type="entry name" value="VCBS_repeat"/>
    <property type="match status" value="3"/>
</dbReference>
<dbReference type="InterPro" id="IPR021031">
    <property type="entry name" value="Hyphal-reg_cell_wall_N"/>
</dbReference>
<feature type="domain" description="FecR protein" evidence="4">
    <location>
        <begin position="148"/>
        <end position="232"/>
    </location>
</feature>
<evidence type="ECO:0000256" key="3">
    <source>
        <dbReference type="SAM" id="MobiDB-lite"/>
    </source>
</evidence>
<dbReference type="InterPro" id="IPR006860">
    <property type="entry name" value="FecR"/>
</dbReference>
<feature type="region of interest" description="Disordered" evidence="3">
    <location>
        <begin position="353"/>
        <end position="372"/>
    </location>
</feature>
<feature type="compositionally biased region" description="Low complexity" evidence="3">
    <location>
        <begin position="355"/>
        <end position="367"/>
    </location>
</feature>
<keyword evidence="2" id="KW-0325">Glycoprotein</keyword>
<dbReference type="Gene3D" id="2.160.20.20">
    <property type="match status" value="1"/>
</dbReference>
<keyword evidence="1" id="KW-0732">Signal</keyword>
<dbReference type="Pfam" id="PF04773">
    <property type="entry name" value="FecR"/>
    <property type="match status" value="1"/>
</dbReference>
<dbReference type="InterPro" id="IPR011049">
    <property type="entry name" value="Serralysin-like_metalloprot_C"/>
</dbReference>
<dbReference type="Proteomes" id="UP000886476">
    <property type="component" value="Unassembled WGS sequence"/>
</dbReference>
<protein>
    <recommendedName>
        <fullName evidence="8">FecR protein domain-containing protein</fullName>
    </recommendedName>
</protein>
<dbReference type="PANTHER" id="PTHR38731">
    <property type="entry name" value="LIPL45-RELATED LIPOPROTEIN-RELATED"/>
    <property type="match status" value="1"/>
</dbReference>
<dbReference type="Pfam" id="PF11765">
    <property type="entry name" value="Hyphal_reg_CWP"/>
    <property type="match status" value="1"/>
</dbReference>
<accession>A0ABX2CE46</accession>
<evidence type="ECO:0000313" key="6">
    <source>
        <dbReference type="EMBL" id="NPU66496.1"/>
    </source>
</evidence>
<evidence type="ECO:0000256" key="1">
    <source>
        <dbReference type="ARBA" id="ARBA00022729"/>
    </source>
</evidence>
<evidence type="ECO:0008006" key="8">
    <source>
        <dbReference type="Google" id="ProtNLM"/>
    </source>
</evidence>
<keyword evidence="7" id="KW-1185">Reference proteome</keyword>
<dbReference type="InterPro" id="IPR010221">
    <property type="entry name" value="VCBS_dom"/>
</dbReference>
<evidence type="ECO:0000313" key="7">
    <source>
        <dbReference type="Proteomes" id="UP000886476"/>
    </source>
</evidence>
<feature type="domain" description="Hyphally-regulated cell wall protein N-terminal" evidence="5">
    <location>
        <begin position="1158"/>
        <end position="1361"/>
    </location>
</feature>
<evidence type="ECO:0000259" key="4">
    <source>
        <dbReference type="Pfam" id="PF04773"/>
    </source>
</evidence>